<keyword evidence="4" id="KW-0804">Transcription</keyword>
<comment type="similarity">
    <text evidence="1">Belongs to the sigma-70 factor family. ECF subfamily.</text>
</comment>
<keyword evidence="2" id="KW-0805">Transcription regulation</keyword>
<keyword evidence="8" id="KW-1185">Reference proteome</keyword>
<accession>A0A366L5B8</accession>
<evidence type="ECO:0000256" key="2">
    <source>
        <dbReference type="ARBA" id="ARBA00023015"/>
    </source>
</evidence>
<evidence type="ECO:0000313" key="7">
    <source>
        <dbReference type="EMBL" id="RBQ09068.1"/>
    </source>
</evidence>
<evidence type="ECO:0000259" key="5">
    <source>
        <dbReference type="Pfam" id="PF04542"/>
    </source>
</evidence>
<dbReference type="Gene3D" id="1.10.1740.10">
    <property type="match status" value="1"/>
</dbReference>
<gene>
    <name evidence="7" type="ORF">DRW42_07675</name>
</gene>
<dbReference type="AlphaFoldDB" id="A0A366L5B8"/>
<dbReference type="Proteomes" id="UP000252081">
    <property type="component" value="Unassembled WGS sequence"/>
</dbReference>
<evidence type="ECO:0000256" key="1">
    <source>
        <dbReference type="ARBA" id="ARBA00010641"/>
    </source>
</evidence>
<dbReference type="SUPFAM" id="SSF88659">
    <property type="entry name" value="Sigma3 and sigma4 domains of RNA polymerase sigma factors"/>
    <property type="match status" value="1"/>
</dbReference>
<feature type="domain" description="RNA polymerase sigma-70 region 2" evidence="5">
    <location>
        <begin position="24"/>
        <end position="88"/>
    </location>
</feature>
<dbReference type="GO" id="GO:0003677">
    <property type="term" value="F:DNA binding"/>
    <property type="evidence" value="ECO:0007669"/>
    <property type="project" value="InterPro"/>
</dbReference>
<organism evidence="7 8">
    <name type="scientific">Pedobacter miscanthi</name>
    <dbReference type="NCBI Taxonomy" id="2259170"/>
    <lineage>
        <taxon>Bacteria</taxon>
        <taxon>Pseudomonadati</taxon>
        <taxon>Bacteroidota</taxon>
        <taxon>Sphingobacteriia</taxon>
        <taxon>Sphingobacteriales</taxon>
        <taxon>Sphingobacteriaceae</taxon>
        <taxon>Pedobacter</taxon>
    </lineage>
</organism>
<dbReference type="GO" id="GO:0016987">
    <property type="term" value="F:sigma factor activity"/>
    <property type="evidence" value="ECO:0007669"/>
    <property type="project" value="UniProtKB-KW"/>
</dbReference>
<evidence type="ECO:0000256" key="4">
    <source>
        <dbReference type="ARBA" id="ARBA00023163"/>
    </source>
</evidence>
<protein>
    <recommendedName>
        <fullName evidence="9">RNA polymerase sigma-70 factor</fullName>
    </recommendedName>
</protein>
<dbReference type="InterPro" id="IPR014284">
    <property type="entry name" value="RNA_pol_sigma-70_dom"/>
</dbReference>
<dbReference type="GO" id="GO:0006352">
    <property type="term" value="P:DNA-templated transcription initiation"/>
    <property type="evidence" value="ECO:0007669"/>
    <property type="project" value="InterPro"/>
</dbReference>
<dbReference type="InterPro" id="IPR007627">
    <property type="entry name" value="RNA_pol_sigma70_r2"/>
</dbReference>
<sequence length="197" mass="22408">MPYQSSLFLIKLAEYSDIASFENLFKKHYKFLVLVAYQIVKDEAAAEDIVQDFFISFWNRRNDIQIETSFQSYATRAVKNLSLSFLKKMPDAVELTEQTPLAVQTDYLEEEEALLLKETADEKVLGLVNLLPDERKKVFLQYVVDGLSYAAIAEANNISVNTVKTQMKRAYAFLKAKAAEDPLSVIFIAILLGKGKF</sequence>
<evidence type="ECO:0000313" key="8">
    <source>
        <dbReference type="Proteomes" id="UP000252081"/>
    </source>
</evidence>
<evidence type="ECO:0000256" key="3">
    <source>
        <dbReference type="ARBA" id="ARBA00023082"/>
    </source>
</evidence>
<dbReference type="PANTHER" id="PTHR43133:SF46">
    <property type="entry name" value="RNA POLYMERASE SIGMA-70 FACTOR ECF SUBFAMILY"/>
    <property type="match status" value="1"/>
</dbReference>
<dbReference type="InterPro" id="IPR013325">
    <property type="entry name" value="RNA_pol_sigma_r2"/>
</dbReference>
<dbReference type="SUPFAM" id="SSF88946">
    <property type="entry name" value="Sigma2 domain of RNA polymerase sigma factors"/>
    <property type="match status" value="1"/>
</dbReference>
<dbReference type="PANTHER" id="PTHR43133">
    <property type="entry name" value="RNA POLYMERASE ECF-TYPE SIGMA FACTO"/>
    <property type="match status" value="1"/>
</dbReference>
<dbReference type="InterPro" id="IPR039425">
    <property type="entry name" value="RNA_pol_sigma-70-like"/>
</dbReference>
<name>A0A366L5B8_9SPHI</name>
<evidence type="ECO:0008006" key="9">
    <source>
        <dbReference type="Google" id="ProtNLM"/>
    </source>
</evidence>
<comment type="caution">
    <text evidence="7">The sequence shown here is derived from an EMBL/GenBank/DDBJ whole genome shotgun (WGS) entry which is preliminary data.</text>
</comment>
<dbReference type="InterPro" id="IPR036388">
    <property type="entry name" value="WH-like_DNA-bd_sf"/>
</dbReference>
<dbReference type="NCBIfam" id="TIGR02985">
    <property type="entry name" value="Sig70_bacteroi1"/>
    <property type="match status" value="1"/>
</dbReference>
<dbReference type="InterPro" id="IPR013324">
    <property type="entry name" value="RNA_pol_sigma_r3/r4-like"/>
</dbReference>
<dbReference type="Pfam" id="PF08281">
    <property type="entry name" value="Sigma70_r4_2"/>
    <property type="match status" value="1"/>
</dbReference>
<proteinExistence type="inferred from homology"/>
<dbReference type="NCBIfam" id="TIGR02937">
    <property type="entry name" value="sigma70-ECF"/>
    <property type="match status" value="1"/>
</dbReference>
<feature type="domain" description="RNA polymerase sigma factor 70 region 4 type 2" evidence="6">
    <location>
        <begin position="123"/>
        <end position="174"/>
    </location>
</feature>
<reference evidence="7 8" key="1">
    <citation type="submission" date="2018-07" db="EMBL/GenBank/DDBJ databases">
        <title>A draft genome of a endophytic bacteria, a new species of Pedobacter.</title>
        <authorList>
            <person name="Zhang Z.D."/>
            <person name="Chen Z.J."/>
        </authorList>
    </citation>
    <scope>NUCLEOTIDE SEQUENCE [LARGE SCALE GENOMIC DNA]</scope>
    <source>
        <strain evidence="7 8">RS10</strain>
    </source>
</reference>
<keyword evidence="3" id="KW-0731">Sigma factor</keyword>
<dbReference type="InterPro" id="IPR013249">
    <property type="entry name" value="RNA_pol_sigma70_r4_t2"/>
</dbReference>
<dbReference type="InterPro" id="IPR014327">
    <property type="entry name" value="RNA_pol_sigma70_bacteroid"/>
</dbReference>
<dbReference type="EMBL" id="QNQU01000005">
    <property type="protein sequence ID" value="RBQ09068.1"/>
    <property type="molecule type" value="Genomic_DNA"/>
</dbReference>
<evidence type="ECO:0000259" key="6">
    <source>
        <dbReference type="Pfam" id="PF08281"/>
    </source>
</evidence>
<dbReference type="Gene3D" id="1.10.10.10">
    <property type="entry name" value="Winged helix-like DNA-binding domain superfamily/Winged helix DNA-binding domain"/>
    <property type="match status" value="1"/>
</dbReference>
<dbReference type="Pfam" id="PF04542">
    <property type="entry name" value="Sigma70_r2"/>
    <property type="match status" value="1"/>
</dbReference>